<keyword evidence="1" id="KW-1133">Transmembrane helix</keyword>
<comment type="caution">
    <text evidence="2">The sequence shown here is derived from an EMBL/GenBank/DDBJ whole genome shotgun (WGS) entry which is preliminary data.</text>
</comment>
<evidence type="ECO:0008006" key="4">
    <source>
        <dbReference type="Google" id="ProtNLM"/>
    </source>
</evidence>
<organism evidence="2 3">
    <name type="scientific">Chryseobacterium flavum</name>
    <dbReference type="NCBI Taxonomy" id="415851"/>
    <lineage>
        <taxon>Bacteria</taxon>
        <taxon>Pseudomonadati</taxon>
        <taxon>Bacteroidota</taxon>
        <taxon>Flavobacteriia</taxon>
        <taxon>Flavobacteriales</taxon>
        <taxon>Weeksellaceae</taxon>
        <taxon>Chryseobacterium group</taxon>
        <taxon>Chryseobacterium</taxon>
    </lineage>
</organism>
<dbReference type="AlphaFoldDB" id="A0A3D9CT03"/>
<keyword evidence="3" id="KW-1185">Reference proteome</keyword>
<reference evidence="2 3" key="1">
    <citation type="journal article" date="2007" name="Int. J. Syst. Evol. Microbiol.">
        <title>Chryseobacterium flavum sp. nov., isolated from polluted soil.</title>
        <authorList>
            <person name="Zhou Y."/>
            <person name="Dong J."/>
            <person name="Wang X."/>
            <person name="Huang X."/>
            <person name="Zhang K.Y."/>
            <person name="Zhang Y.Q."/>
            <person name="Guo Y.F."/>
            <person name="Lai R."/>
            <person name="Li W.J."/>
        </authorList>
    </citation>
    <scope>NUCLEOTIDE SEQUENCE [LARGE SCALE GENOMIC DNA]</scope>
    <source>
        <strain evidence="2 3">KCTC 12877</strain>
    </source>
</reference>
<accession>A0A3D9CT03</accession>
<feature type="transmembrane region" description="Helical" evidence="1">
    <location>
        <begin position="147"/>
        <end position="169"/>
    </location>
</feature>
<dbReference type="RefSeq" id="WP_115956758.1">
    <property type="nucleotide sequence ID" value="NZ_CBCRVL010000007.1"/>
</dbReference>
<name>A0A3D9CT03_9FLAO</name>
<feature type="transmembrane region" description="Helical" evidence="1">
    <location>
        <begin position="122"/>
        <end position="141"/>
    </location>
</feature>
<proteinExistence type="predicted"/>
<keyword evidence="1" id="KW-0472">Membrane</keyword>
<feature type="transmembrane region" description="Helical" evidence="1">
    <location>
        <begin position="72"/>
        <end position="89"/>
    </location>
</feature>
<evidence type="ECO:0000256" key="1">
    <source>
        <dbReference type="SAM" id="Phobius"/>
    </source>
</evidence>
<dbReference type="Proteomes" id="UP000256769">
    <property type="component" value="Unassembled WGS sequence"/>
</dbReference>
<dbReference type="OrthoDB" id="708741at2"/>
<evidence type="ECO:0000313" key="2">
    <source>
        <dbReference type="EMBL" id="REC68831.1"/>
    </source>
</evidence>
<dbReference type="EMBL" id="QNUE01000002">
    <property type="protein sequence ID" value="REC68831.1"/>
    <property type="molecule type" value="Genomic_DNA"/>
</dbReference>
<evidence type="ECO:0000313" key="3">
    <source>
        <dbReference type="Proteomes" id="UP000256769"/>
    </source>
</evidence>
<protein>
    <recommendedName>
        <fullName evidence="4">Beta-carotene 15,15'-monooxygenase</fullName>
    </recommendedName>
</protein>
<gene>
    <name evidence="2" type="ORF">DRF59_02755</name>
</gene>
<feature type="transmembrane region" description="Helical" evidence="1">
    <location>
        <begin position="39"/>
        <end position="60"/>
    </location>
</feature>
<keyword evidence="1" id="KW-0812">Transmembrane</keyword>
<sequence length="195" mass="23143">MNKDILDLKKTWQSLEIDPNESFYDFNQTLQHWRKRKRIIVFLWSIAVILFSGISFVYVIYTDELNSMSKSISEIILLVISVHLFGYSWRRITRERKEYLSNSTDFIRTLPDIHIKQGQRELMMFCIVSTFFLIAVFLYFLDSLLPSPVSVILSSALLLILTGILWTILKQILWKRIKRKNQRLSSKIAEILQYD</sequence>